<feature type="region of interest" description="Disordered" evidence="1">
    <location>
        <begin position="15"/>
        <end position="91"/>
    </location>
</feature>
<comment type="caution">
    <text evidence="2">The sequence shown here is derived from an EMBL/GenBank/DDBJ whole genome shotgun (WGS) entry which is preliminary data.</text>
</comment>
<proteinExistence type="predicted"/>
<reference evidence="2 3" key="1">
    <citation type="submission" date="2020-02" db="EMBL/GenBank/DDBJ databases">
        <title>Draft genome sequence of Haematococcus lacustris strain NIES-144.</title>
        <authorList>
            <person name="Morimoto D."/>
            <person name="Nakagawa S."/>
            <person name="Yoshida T."/>
            <person name="Sawayama S."/>
        </authorList>
    </citation>
    <scope>NUCLEOTIDE SEQUENCE [LARGE SCALE GENOMIC DNA]</scope>
    <source>
        <strain evidence="2 3">NIES-144</strain>
    </source>
</reference>
<evidence type="ECO:0000313" key="3">
    <source>
        <dbReference type="Proteomes" id="UP000485058"/>
    </source>
</evidence>
<protein>
    <submittedName>
        <fullName evidence="2">Uncharacterized protein</fullName>
    </submittedName>
</protein>
<dbReference type="EMBL" id="BLLF01000001">
    <property type="protein sequence ID" value="GFH05544.1"/>
    <property type="molecule type" value="Genomic_DNA"/>
</dbReference>
<accession>A0A699YEY7</accession>
<evidence type="ECO:0000256" key="1">
    <source>
        <dbReference type="SAM" id="MobiDB-lite"/>
    </source>
</evidence>
<dbReference type="Proteomes" id="UP000485058">
    <property type="component" value="Unassembled WGS sequence"/>
</dbReference>
<keyword evidence="3" id="KW-1185">Reference proteome</keyword>
<sequence length="204" mass="21577">MSDAGMLGVLTEEGLTSLDKFRNGAPPDPAEPGKFIEGPKDSQVTCRSTRRAAADGQGHGPSQPVGTSSRGVAGRGPGQNQYGHCGARGAQRCRHSGVNTTAGQYYRDSGMTRQAQATKTWLAEVKPQLTALSQVSSKPSSLASYRRFTDTVLATYDAHVGRGLEAALGQRQVQTVLWQEARGGFVLGQGQQAGKEGRNISNMT</sequence>
<dbReference type="AlphaFoldDB" id="A0A699YEY7"/>
<gene>
    <name evidence="2" type="ORF">HaLaN_00024</name>
</gene>
<organism evidence="2 3">
    <name type="scientific">Haematococcus lacustris</name>
    <name type="common">Green alga</name>
    <name type="synonym">Haematococcus pluvialis</name>
    <dbReference type="NCBI Taxonomy" id="44745"/>
    <lineage>
        <taxon>Eukaryota</taxon>
        <taxon>Viridiplantae</taxon>
        <taxon>Chlorophyta</taxon>
        <taxon>core chlorophytes</taxon>
        <taxon>Chlorophyceae</taxon>
        <taxon>CS clade</taxon>
        <taxon>Chlamydomonadales</taxon>
        <taxon>Haematococcaceae</taxon>
        <taxon>Haematococcus</taxon>
    </lineage>
</organism>
<evidence type="ECO:0000313" key="2">
    <source>
        <dbReference type="EMBL" id="GFH05544.1"/>
    </source>
</evidence>
<name>A0A699YEY7_HAELA</name>